<evidence type="ECO:0000313" key="1">
    <source>
        <dbReference type="EMBL" id="KAH7909187.1"/>
    </source>
</evidence>
<evidence type="ECO:0000313" key="2">
    <source>
        <dbReference type="Proteomes" id="UP000790377"/>
    </source>
</evidence>
<gene>
    <name evidence="1" type="ORF">BJ138DRAFT_988170</name>
</gene>
<dbReference type="EMBL" id="MU267773">
    <property type="protein sequence ID" value="KAH7909187.1"/>
    <property type="molecule type" value="Genomic_DNA"/>
</dbReference>
<name>A0ACB8A811_9AGAM</name>
<reference evidence="1" key="1">
    <citation type="journal article" date="2021" name="New Phytol.">
        <title>Evolutionary innovations through gain and loss of genes in the ectomycorrhizal Boletales.</title>
        <authorList>
            <person name="Wu G."/>
            <person name="Miyauchi S."/>
            <person name="Morin E."/>
            <person name="Kuo A."/>
            <person name="Drula E."/>
            <person name="Varga T."/>
            <person name="Kohler A."/>
            <person name="Feng B."/>
            <person name="Cao Y."/>
            <person name="Lipzen A."/>
            <person name="Daum C."/>
            <person name="Hundley H."/>
            <person name="Pangilinan J."/>
            <person name="Johnson J."/>
            <person name="Barry K."/>
            <person name="LaButti K."/>
            <person name="Ng V."/>
            <person name="Ahrendt S."/>
            <person name="Min B."/>
            <person name="Choi I.G."/>
            <person name="Park H."/>
            <person name="Plett J.M."/>
            <person name="Magnuson J."/>
            <person name="Spatafora J.W."/>
            <person name="Nagy L.G."/>
            <person name="Henrissat B."/>
            <person name="Grigoriev I.V."/>
            <person name="Yang Z.L."/>
            <person name="Xu J."/>
            <person name="Martin F.M."/>
        </authorList>
    </citation>
    <scope>NUCLEOTIDE SEQUENCE</scope>
    <source>
        <strain evidence="1">ATCC 28755</strain>
    </source>
</reference>
<dbReference type="Proteomes" id="UP000790377">
    <property type="component" value="Unassembled WGS sequence"/>
</dbReference>
<feature type="non-terminal residue" evidence="1">
    <location>
        <position position="1"/>
    </location>
</feature>
<accession>A0ACB8A811</accession>
<keyword evidence="2" id="KW-1185">Reference proteome</keyword>
<protein>
    <submittedName>
        <fullName evidence="1">Uncharacterized protein</fullName>
    </submittedName>
</protein>
<sequence length="91" mass="10634">IYLSELQHQLREACGIEVTEPTIRRALRNRGFTRKHVPIERNEEHRIAFQAHVGENLRADQLVFVDESACNRNTVKRSMAWAPIGSRARRR</sequence>
<feature type="non-terminal residue" evidence="1">
    <location>
        <position position="91"/>
    </location>
</feature>
<comment type="caution">
    <text evidence="1">The sequence shown here is derived from an EMBL/GenBank/DDBJ whole genome shotgun (WGS) entry which is preliminary data.</text>
</comment>
<proteinExistence type="predicted"/>
<organism evidence="1 2">
    <name type="scientific">Hygrophoropsis aurantiaca</name>
    <dbReference type="NCBI Taxonomy" id="72124"/>
    <lineage>
        <taxon>Eukaryota</taxon>
        <taxon>Fungi</taxon>
        <taxon>Dikarya</taxon>
        <taxon>Basidiomycota</taxon>
        <taxon>Agaricomycotina</taxon>
        <taxon>Agaricomycetes</taxon>
        <taxon>Agaricomycetidae</taxon>
        <taxon>Boletales</taxon>
        <taxon>Coniophorineae</taxon>
        <taxon>Hygrophoropsidaceae</taxon>
        <taxon>Hygrophoropsis</taxon>
    </lineage>
</organism>